<reference evidence="2 3" key="1">
    <citation type="submission" date="2018-10" db="EMBL/GenBank/DDBJ databases">
        <authorList>
            <person name="Li J."/>
        </authorList>
    </citation>
    <scope>NUCLEOTIDE SEQUENCE [LARGE SCALE GENOMIC DNA]</scope>
    <source>
        <strain evidence="2 3">ZD1-4</strain>
    </source>
</reference>
<keyword evidence="3" id="KW-1185">Reference proteome</keyword>
<proteinExistence type="predicted"/>
<dbReference type="Proteomes" id="UP000282460">
    <property type="component" value="Unassembled WGS sequence"/>
</dbReference>
<gene>
    <name evidence="2" type="ORF">D9V28_12825</name>
</gene>
<evidence type="ECO:0000313" key="2">
    <source>
        <dbReference type="EMBL" id="RLQ81255.1"/>
    </source>
</evidence>
<organism evidence="2 3">
    <name type="scientific">Mycetocola zhadangensis</name>
    <dbReference type="NCBI Taxonomy" id="1164595"/>
    <lineage>
        <taxon>Bacteria</taxon>
        <taxon>Bacillati</taxon>
        <taxon>Actinomycetota</taxon>
        <taxon>Actinomycetes</taxon>
        <taxon>Micrococcales</taxon>
        <taxon>Microbacteriaceae</taxon>
        <taxon>Mycetocola</taxon>
    </lineage>
</organism>
<dbReference type="AlphaFoldDB" id="A0A3L7ISX4"/>
<sequence length="122" mass="12938">MESAREHADIPEGRTSTRMFTTPVSPGGPGVLRIAHELGKDCQKEQDHLRTSETDEHVAVSRAGPFIAMTSKGGIRVTSATPTATAAANTPMPVAMPSIALQSRSTTIREANGKDVRHMTGT</sequence>
<accession>A0A3L7ISX4</accession>
<feature type="compositionally biased region" description="Polar residues" evidence="1">
    <location>
        <begin position="14"/>
        <end position="24"/>
    </location>
</feature>
<dbReference type="EMBL" id="RCWJ01000004">
    <property type="protein sequence ID" value="RLQ81255.1"/>
    <property type="molecule type" value="Genomic_DNA"/>
</dbReference>
<evidence type="ECO:0000313" key="3">
    <source>
        <dbReference type="Proteomes" id="UP000282460"/>
    </source>
</evidence>
<feature type="compositionally biased region" description="Basic and acidic residues" evidence="1">
    <location>
        <begin position="1"/>
        <end position="12"/>
    </location>
</feature>
<evidence type="ECO:0000256" key="1">
    <source>
        <dbReference type="SAM" id="MobiDB-lite"/>
    </source>
</evidence>
<comment type="caution">
    <text evidence="2">The sequence shown here is derived from an EMBL/GenBank/DDBJ whole genome shotgun (WGS) entry which is preliminary data.</text>
</comment>
<feature type="region of interest" description="Disordered" evidence="1">
    <location>
        <begin position="1"/>
        <end position="28"/>
    </location>
</feature>
<protein>
    <submittedName>
        <fullName evidence="2">Uncharacterized protein</fullName>
    </submittedName>
</protein>
<name>A0A3L7ISX4_9MICO</name>